<proteinExistence type="predicted"/>
<sequence>MVMAFGSGRFPARASSDGSGECSRVEGVDRGLGGRNLGGSGPFCFRGGMGGDVRLDGDQTGARLGMGEVIRWDNTCHDVNGRGWYWISASDLAVEQNCPLVLGVLVVRRRERGWAGAVLARTAYGSGRGVNGEYTRVWGGWRGRVQAWACARVCGHGHVRRDMTLRDARSAMRRTAVSWSSGACHARLTAVGRA</sequence>
<comment type="caution">
    <text evidence="2">The sequence shown here is derived from an EMBL/GenBank/DDBJ whole genome shotgun (WGS) entry which is preliminary data.</text>
</comment>
<keyword evidence="3" id="KW-1185">Reference proteome</keyword>
<evidence type="ECO:0000313" key="2">
    <source>
        <dbReference type="EMBL" id="KAG8095528.1"/>
    </source>
</evidence>
<evidence type="ECO:0000256" key="1">
    <source>
        <dbReference type="SAM" id="MobiDB-lite"/>
    </source>
</evidence>
<accession>A0A8J5WRN4</accession>
<dbReference type="Proteomes" id="UP000729402">
    <property type="component" value="Unassembled WGS sequence"/>
</dbReference>
<dbReference type="EMBL" id="JAAALK010000080">
    <property type="protein sequence ID" value="KAG8095528.1"/>
    <property type="molecule type" value="Genomic_DNA"/>
</dbReference>
<organism evidence="2 3">
    <name type="scientific">Zizania palustris</name>
    <name type="common">Northern wild rice</name>
    <dbReference type="NCBI Taxonomy" id="103762"/>
    <lineage>
        <taxon>Eukaryota</taxon>
        <taxon>Viridiplantae</taxon>
        <taxon>Streptophyta</taxon>
        <taxon>Embryophyta</taxon>
        <taxon>Tracheophyta</taxon>
        <taxon>Spermatophyta</taxon>
        <taxon>Magnoliopsida</taxon>
        <taxon>Liliopsida</taxon>
        <taxon>Poales</taxon>
        <taxon>Poaceae</taxon>
        <taxon>BOP clade</taxon>
        <taxon>Oryzoideae</taxon>
        <taxon>Oryzeae</taxon>
        <taxon>Zizaniinae</taxon>
        <taxon>Zizania</taxon>
    </lineage>
</organism>
<name>A0A8J5WRN4_ZIZPA</name>
<dbReference type="AlphaFoldDB" id="A0A8J5WRN4"/>
<reference evidence="2" key="2">
    <citation type="submission" date="2021-02" db="EMBL/GenBank/DDBJ databases">
        <authorList>
            <person name="Kimball J.A."/>
            <person name="Haas M.W."/>
            <person name="Macchietto M."/>
            <person name="Kono T."/>
            <person name="Duquette J."/>
            <person name="Shao M."/>
        </authorList>
    </citation>
    <scope>NUCLEOTIDE SEQUENCE</scope>
    <source>
        <tissue evidence="2">Fresh leaf tissue</tissue>
    </source>
</reference>
<feature type="region of interest" description="Disordered" evidence="1">
    <location>
        <begin position="1"/>
        <end position="26"/>
    </location>
</feature>
<evidence type="ECO:0000313" key="3">
    <source>
        <dbReference type="Proteomes" id="UP000729402"/>
    </source>
</evidence>
<gene>
    <name evidence="2" type="ORF">GUJ93_ZPchr0012g19914</name>
</gene>
<protein>
    <submittedName>
        <fullName evidence="2">Uncharacterized protein</fullName>
    </submittedName>
</protein>
<reference evidence="2" key="1">
    <citation type="journal article" date="2021" name="bioRxiv">
        <title>Whole Genome Assembly and Annotation of Northern Wild Rice, Zizania palustris L., Supports a Whole Genome Duplication in the Zizania Genus.</title>
        <authorList>
            <person name="Haas M."/>
            <person name="Kono T."/>
            <person name="Macchietto M."/>
            <person name="Millas R."/>
            <person name="McGilp L."/>
            <person name="Shao M."/>
            <person name="Duquette J."/>
            <person name="Hirsch C.N."/>
            <person name="Kimball J."/>
        </authorList>
    </citation>
    <scope>NUCLEOTIDE SEQUENCE</scope>
    <source>
        <tissue evidence="2">Fresh leaf tissue</tissue>
    </source>
</reference>